<evidence type="ECO:0000313" key="2">
    <source>
        <dbReference type="Proteomes" id="UP001303115"/>
    </source>
</evidence>
<organism evidence="1 2">
    <name type="scientific">Parachaetomium inaequale</name>
    <dbReference type="NCBI Taxonomy" id="2588326"/>
    <lineage>
        <taxon>Eukaryota</taxon>
        <taxon>Fungi</taxon>
        <taxon>Dikarya</taxon>
        <taxon>Ascomycota</taxon>
        <taxon>Pezizomycotina</taxon>
        <taxon>Sordariomycetes</taxon>
        <taxon>Sordariomycetidae</taxon>
        <taxon>Sordariales</taxon>
        <taxon>Chaetomiaceae</taxon>
        <taxon>Parachaetomium</taxon>
    </lineage>
</organism>
<evidence type="ECO:0000313" key="1">
    <source>
        <dbReference type="EMBL" id="KAK4032100.1"/>
    </source>
</evidence>
<comment type="caution">
    <text evidence="1">The sequence shown here is derived from an EMBL/GenBank/DDBJ whole genome shotgun (WGS) entry which is preliminary data.</text>
</comment>
<sequence>MTSSKLASCESVRDTSQRARPSLDFFCLRWFLSGPLSTQIKVLSSVVDAESLQTPYQTDSTSFHPISACPISDPPVSSITVTADVLNGWAGDWEDAHHNHTHGRGDFATQPDGTGLLMRCCGEDRPGPGPSLTVAASRQEFVTIHDFVMAVHPWLLALEPDIRAAYGVFHSVPLAPEFDILVHPVGLSPLFLLNSKYAHPAALEVERRRVAEVVARKLAEKEKKGDEVEGNGMHHHFVYS</sequence>
<gene>
    <name evidence="1" type="ORF">C8A01DRAFT_41457</name>
</gene>
<proteinExistence type="predicted"/>
<dbReference type="EMBL" id="MU854649">
    <property type="protein sequence ID" value="KAK4032100.1"/>
    <property type="molecule type" value="Genomic_DNA"/>
</dbReference>
<accession>A0AAN6SM21</accession>
<keyword evidence="2" id="KW-1185">Reference proteome</keyword>
<protein>
    <submittedName>
        <fullName evidence="1">Uncharacterized protein</fullName>
    </submittedName>
</protein>
<reference evidence="2" key="1">
    <citation type="journal article" date="2023" name="Mol. Phylogenet. Evol.">
        <title>Genome-scale phylogeny and comparative genomics of the fungal order Sordariales.</title>
        <authorList>
            <person name="Hensen N."/>
            <person name="Bonometti L."/>
            <person name="Westerberg I."/>
            <person name="Brannstrom I.O."/>
            <person name="Guillou S."/>
            <person name="Cros-Aarteil S."/>
            <person name="Calhoun S."/>
            <person name="Haridas S."/>
            <person name="Kuo A."/>
            <person name="Mondo S."/>
            <person name="Pangilinan J."/>
            <person name="Riley R."/>
            <person name="LaButti K."/>
            <person name="Andreopoulos B."/>
            <person name="Lipzen A."/>
            <person name="Chen C."/>
            <person name="Yan M."/>
            <person name="Daum C."/>
            <person name="Ng V."/>
            <person name="Clum A."/>
            <person name="Steindorff A."/>
            <person name="Ohm R.A."/>
            <person name="Martin F."/>
            <person name="Silar P."/>
            <person name="Natvig D.O."/>
            <person name="Lalanne C."/>
            <person name="Gautier V."/>
            <person name="Ament-Velasquez S.L."/>
            <person name="Kruys A."/>
            <person name="Hutchinson M.I."/>
            <person name="Powell A.J."/>
            <person name="Barry K."/>
            <person name="Miller A.N."/>
            <person name="Grigoriev I.V."/>
            <person name="Debuchy R."/>
            <person name="Gladieux P."/>
            <person name="Hiltunen Thoren M."/>
            <person name="Johannesson H."/>
        </authorList>
    </citation>
    <scope>NUCLEOTIDE SEQUENCE [LARGE SCALE GENOMIC DNA]</scope>
    <source>
        <strain evidence="2">CBS 284.82</strain>
    </source>
</reference>
<name>A0AAN6SM21_9PEZI</name>
<dbReference type="Proteomes" id="UP001303115">
    <property type="component" value="Unassembled WGS sequence"/>
</dbReference>
<dbReference type="AlphaFoldDB" id="A0AAN6SM21"/>